<evidence type="ECO:0000313" key="1">
    <source>
        <dbReference type="EMBL" id="MBW0531297.1"/>
    </source>
</evidence>
<keyword evidence="2" id="KW-1185">Reference proteome</keyword>
<gene>
    <name evidence="1" type="ORF">O181_071012</name>
</gene>
<organism evidence="1 2">
    <name type="scientific">Austropuccinia psidii MF-1</name>
    <dbReference type="NCBI Taxonomy" id="1389203"/>
    <lineage>
        <taxon>Eukaryota</taxon>
        <taxon>Fungi</taxon>
        <taxon>Dikarya</taxon>
        <taxon>Basidiomycota</taxon>
        <taxon>Pucciniomycotina</taxon>
        <taxon>Pucciniomycetes</taxon>
        <taxon>Pucciniales</taxon>
        <taxon>Sphaerophragmiaceae</taxon>
        <taxon>Austropuccinia</taxon>
    </lineage>
</organism>
<dbReference type="AlphaFoldDB" id="A0A9Q3I8U0"/>
<dbReference type="EMBL" id="AVOT02036730">
    <property type="protein sequence ID" value="MBW0531297.1"/>
    <property type="molecule type" value="Genomic_DNA"/>
</dbReference>
<dbReference type="Proteomes" id="UP000765509">
    <property type="component" value="Unassembled WGS sequence"/>
</dbReference>
<accession>A0A9Q3I8U0</accession>
<name>A0A9Q3I8U0_9BASI</name>
<reference evidence="1" key="1">
    <citation type="submission" date="2021-03" db="EMBL/GenBank/DDBJ databases">
        <title>Draft genome sequence of rust myrtle Austropuccinia psidii MF-1, a brazilian biotype.</title>
        <authorList>
            <person name="Quecine M.C."/>
            <person name="Pachon D.M.R."/>
            <person name="Bonatelli M.L."/>
            <person name="Correr F.H."/>
            <person name="Franceschini L.M."/>
            <person name="Leite T.F."/>
            <person name="Margarido G.R.A."/>
            <person name="Almeida C.A."/>
            <person name="Ferrarezi J.A."/>
            <person name="Labate C.A."/>
        </authorList>
    </citation>
    <scope>NUCLEOTIDE SEQUENCE</scope>
    <source>
        <strain evidence="1">MF-1</strain>
    </source>
</reference>
<evidence type="ECO:0000313" key="2">
    <source>
        <dbReference type="Proteomes" id="UP000765509"/>
    </source>
</evidence>
<sequence>MDDQNDWKASKETAELDQSIERRQAQLPRITTWLAGGLQSFNIQYTGMGAFPQYSIDGHRPHRARARARVAIANRPSIKIILEYFNQKKFLSWTHNLKIHLLTGFHYRTDTSA</sequence>
<proteinExistence type="predicted"/>
<comment type="caution">
    <text evidence="1">The sequence shown here is derived from an EMBL/GenBank/DDBJ whole genome shotgun (WGS) entry which is preliminary data.</text>
</comment>
<protein>
    <submittedName>
        <fullName evidence="1">Uncharacterized protein</fullName>
    </submittedName>
</protein>